<evidence type="ECO:0000313" key="4">
    <source>
        <dbReference type="Proteomes" id="UP001297092"/>
    </source>
</evidence>
<comment type="caution">
    <text evidence="3">The sequence shown here is derived from an EMBL/GenBank/DDBJ whole genome shotgun (WGS) entry which is preliminary data.</text>
</comment>
<name>A0ABS5S6N3_9FLAO</name>
<feature type="signal peptide" evidence="2">
    <location>
        <begin position="1"/>
        <end position="18"/>
    </location>
</feature>
<reference evidence="3 4" key="1">
    <citation type="submission" date="2021-05" db="EMBL/GenBank/DDBJ databases">
        <title>Aequorivita echinoideorum JCM 30378 genome.</title>
        <authorList>
            <person name="Zhang H."/>
            <person name="Li C."/>
        </authorList>
    </citation>
    <scope>NUCLEOTIDE SEQUENCE [LARGE SCALE GENOMIC DNA]</scope>
    <source>
        <strain evidence="3 4">JCM30378</strain>
    </source>
</reference>
<gene>
    <name evidence="3" type="ORF">KIV10_04895</name>
</gene>
<sequence>MKNVIVILMVLATFGLNAQNEKSGRMAKRAQMEKYTPEQKAELRSKQMALKLDLNEAQQAKVKQILVENSKTKPERSKNWKEMSSEEKFKAKNDMLDRRIALKKKMKEILTEEQFAKMERDNKQRRNHFKKRRSGEQKGRK</sequence>
<feature type="region of interest" description="Disordered" evidence="1">
    <location>
        <begin position="114"/>
        <end position="141"/>
    </location>
</feature>
<dbReference type="Proteomes" id="UP001297092">
    <property type="component" value="Unassembled WGS sequence"/>
</dbReference>
<feature type="region of interest" description="Disordered" evidence="1">
    <location>
        <begin position="66"/>
        <end position="86"/>
    </location>
</feature>
<dbReference type="EMBL" id="JAHCTB010000002">
    <property type="protein sequence ID" value="MBT0607510.1"/>
    <property type="molecule type" value="Genomic_DNA"/>
</dbReference>
<keyword evidence="4" id="KW-1185">Reference proteome</keyword>
<accession>A0ABS5S6N3</accession>
<evidence type="ECO:0000256" key="1">
    <source>
        <dbReference type="SAM" id="MobiDB-lite"/>
    </source>
</evidence>
<organism evidence="3 4">
    <name type="scientific">Aequorivita echinoideorum</name>
    <dbReference type="NCBI Taxonomy" id="1549647"/>
    <lineage>
        <taxon>Bacteria</taxon>
        <taxon>Pseudomonadati</taxon>
        <taxon>Bacteroidota</taxon>
        <taxon>Flavobacteriia</taxon>
        <taxon>Flavobacteriales</taxon>
        <taxon>Flavobacteriaceae</taxon>
        <taxon>Aequorivita</taxon>
    </lineage>
</organism>
<feature type="chain" id="PRO_5046858594" description="DUF4890 domain-containing protein" evidence="2">
    <location>
        <begin position="19"/>
        <end position="141"/>
    </location>
</feature>
<evidence type="ECO:0000313" key="3">
    <source>
        <dbReference type="EMBL" id="MBT0607510.1"/>
    </source>
</evidence>
<proteinExistence type="predicted"/>
<keyword evidence="2" id="KW-0732">Signal</keyword>
<feature type="compositionally biased region" description="Basic and acidic residues" evidence="1">
    <location>
        <begin position="114"/>
        <end position="124"/>
    </location>
</feature>
<feature type="compositionally biased region" description="Basic and acidic residues" evidence="1">
    <location>
        <begin position="70"/>
        <end position="86"/>
    </location>
</feature>
<dbReference type="RefSeq" id="WP_214112374.1">
    <property type="nucleotide sequence ID" value="NZ_JAHCTB010000002.1"/>
</dbReference>
<protein>
    <recommendedName>
        <fullName evidence="5">DUF4890 domain-containing protein</fullName>
    </recommendedName>
</protein>
<evidence type="ECO:0008006" key="5">
    <source>
        <dbReference type="Google" id="ProtNLM"/>
    </source>
</evidence>
<evidence type="ECO:0000256" key="2">
    <source>
        <dbReference type="SAM" id="SignalP"/>
    </source>
</evidence>